<dbReference type="OrthoDB" id="727118at2759"/>
<evidence type="ECO:0000313" key="4">
    <source>
        <dbReference type="EMBL" id="CAG84404.2"/>
    </source>
</evidence>
<dbReference type="HOGENOM" id="CLU_404438_0_0_1"/>
<dbReference type="OMA" id="MKYKIVQ"/>
<keyword evidence="1" id="KW-0175">Coiled coil</keyword>
<feature type="region of interest" description="Disordered" evidence="2">
    <location>
        <begin position="1"/>
        <end position="37"/>
    </location>
</feature>
<dbReference type="RefSeq" id="XP_456452.2">
    <property type="nucleotide sequence ID" value="XM_456452.1"/>
</dbReference>
<sequence length="730" mass="83045">MNNPKMQSNNTNSNSNNVNMNNNGSSKLPQWQQQQQQPLANYTLPGVINYLTSEFTDLERFKIMTNLEKSEMKYKIVQLQGELNTLRYITEKQKSRIDVLEKENQKLHRQLKHEGRDSQSGSETKKEGTIKEDDIEIPEIDLLEIQKSRTQLTKSMRQVLHLLKTPHANNMNPLNLNNPADESNEYDDLIKNDKSDAFCFSEKGDTRIPDYSGRSRKYNKESIFSQYLNDIPFDSENQGSTEKIQDDSCQNNLTGIGDINATSIQYLAQPSEEKEVFPSSNYKAEESDAETVIMDDSDGEELELTKTKSNLAKKPVTNSSSANYSPVKSEFPSESNNVTEDTYSVKPNALITTNDPKYGSCRMFTSCLNNTIVYLNYDHDSDENLVLLNVWSTSLNKLVVSKEFTDTIVERPTNIIDIYCVSHDESNSTIYLLIIYKSGTVDHIKLNENSQISKSCILNLAPTTLNSSKLIEFRHKSSPESRNFGLVVTGLQNPASIPFIKVYNLMVDAMNSIIETEIGSYVKSFFKLQNLQESDMFEVVHWFKNDDTTSITDTSSQKPNKGKSHKRTVSCTDVSLSPYEIILKLGYQLIRFNFVSKKYYTLIDEQHGDTTKDVCFNDHLAIFVEVKEDIYKLRVYDLVKKTTISQTNFNGSLAQNSSLILVSDQKKYAIARLDRTHIQFYDLNFSLLHHINISPLPNTLLYANGEIVLATVSNNSVENLAIYDLNTFTA</sequence>
<evidence type="ECO:0000256" key="1">
    <source>
        <dbReference type="ARBA" id="ARBA00023054"/>
    </source>
</evidence>
<gene>
    <name evidence="4" type="ordered locus">DEHA2A02596g</name>
</gene>
<feature type="compositionally biased region" description="Low complexity" evidence="2">
    <location>
        <begin position="8"/>
        <end position="37"/>
    </location>
</feature>
<dbReference type="SUPFAM" id="SSF101898">
    <property type="entry name" value="NHL repeat"/>
    <property type="match status" value="1"/>
</dbReference>
<evidence type="ECO:0000313" key="5">
    <source>
        <dbReference type="Proteomes" id="UP000000599"/>
    </source>
</evidence>
<accession>Q6BZB7</accession>
<dbReference type="KEGG" id="dha:DEHA2A02596g"/>
<dbReference type="EMBL" id="CR382133">
    <property type="protein sequence ID" value="CAG84404.2"/>
    <property type="molecule type" value="Genomic_DNA"/>
</dbReference>
<dbReference type="eggNOG" id="KOG0642">
    <property type="taxonomic scope" value="Eukaryota"/>
</dbReference>
<dbReference type="PANTHER" id="PTHR15653:SF0">
    <property type="entry name" value="CONNECTOR OF KINASE TO AP-1, ISOFORM E"/>
    <property type="match status" value="1"/>
</dbReference>
<dbReference type="FunCoup" id="Q6BZB7">
    <property type="interactions" value="78"/>
</dbReference>
<dbReference type="VEuPathDB" id="FungiDB:DEHA2A02596g"/>
<dbReference type="Pfam" id="PF08232">
    <property type="entry name" value="Striatin"/>
    <property type="match status" value="1"/>
</dbReference>
<dbReference type="InterPro" id="IPR013258">
    <property type="entry name" value="Striatin_N"/>
</dbReference>
<feature type="domain" description="Striatin N-terminal" evidence="3">
    <location>
        <begin position="43"/>
        <end position="166"/>
    </location>
</feature>
<dbReference type="STRING" id="284592.Q6BZB7"/>
<protein>
    <submittedName>
        <fullName evidence="4">DEHA2A02596p</fullName>
    </submittedName>
</protein>
<dbReference type="GeneID" id="2899793"/>
<keyword evidence="5" id="KW-1185">Reference proteome</keyword>
<dbReference type="InterPro" id="IPR051488">
    <property type="entry name" value="WD_repeat_striatin"/>
</dbReference>
<evidence type="ECO:0000259" key="3">
    <source>
        <dbReference type="Pfam" id="PF08232"/>
    </source>
</evidence>
<proteinExistence type="predicted"/>
<organism evidence="4 5">
    <name type="scientific">Debaryomyces hansenii (strain ATCC 36239 / CBS 767 / BCRC 21394 / JCM 1990 / NBRC 0083 / IGC 2968)</name>
    <name type="common">Yeast</name>
    <name type="synonym">Torulaspora hansenii</name>
    <dbReference type="NCBI Taxonomy" id="284592"/>
    <lineage>
        <taxon>Eukaryota</taxon>
        <taxon>Fungi</taxon>
        <taxon>Dikarya</taxon>
        <taxon>Ascomycota</taxon>
        <taxon>Saccharomycotina</taxon>
        <taxon>Pichiomycetes</taxon>
        <taxon>Debaryomycetaceae</taxon>
        <taxon>Debaryomyces</taxon>
    </lineage>
</organism>
<feature type="region of interest" description="Disordered" evidence="2">
    <location>
        <begin position="108"/>
        <end position="131"/>
    </location>
</feature>
<reference evidence="4 5" key="1">
    <citation type="journal article" date="2004" name="Nature">
        <title>Genome evolution in yeasts.</title>
        <authorList>
            <consortium name="Genolevures"/>
            <person name="Dujon B."/>
            <person name="Sherman D."/>
            <person name="Fischer G."/>
            <person name="Durrens P."/>
            <person name="Casaregola S."/>
            <person name="Lafontaine I."/>
            <person name="de Montigny J."/>
            <person name="Marck C."/>
            <person name="Neuveglise C."/>
            <person name="Talla E."/>
            <person name="Goffard N."/>
            <person name="Frangeul L."/>
            <person name="Aigle M."/>
            <person name="Anthouard V."/>
            <person name="Babour A."/>
            <person name="Barbe V."/>
            <person name="Barnay S."/>
            <person name="Blanchin S."/>
            <person name="Beckerich J.M."/>
            <person name="Beyne E."/>
            <person name="Bleykasten C."/>
            <person name="Boisrame A."/>
            <person name="Boyer J."/>
            <person name="Cattolico L."/>
            <person name="Confanioleri F."/>
            <person name="de Daruvar A."/>
            <person name="Despons L."/>
            <person name="Fabre E."/>
            <person name="Fairhead C."/>
            <person name="Ferry-Dumazet H."/>
            <person name="Groppi A."/>
            <person name="Hantraye F."/>
            <person name="Hennequin C."/>
            <person name="Jauniaux N."/>
            <person name="Joyet P."/>
            <person name="Kachouri R."/>
            <person name="Kerrest A."/>
            <person name="Koszul R."/>
            <person name="Lemaire M."/>
            <person name="Lesur I."/>
            <person name="Ma L."/>
            <person name="Muller H."/>
            <person name="Nicaud J.M."/>
            <person name="Nikolski M."/>
            <person name="Oztas S."/>
            <person name="Ozier-Kalogeropoulos O."/>
            <person name="Pellenz S."/>
            <person name="Potier S."/>
            <person name="Richard G.F."/>
            <person name="Straub M.L."/>
            <person name="Suleau A."/>
            <person name="Swennene D."/>
            <person name="Tekaia F."/>
            <person name="Wesolowski-Louvel M."/>
            <person name="Westhof E."/>
            <person name="Wirth B."/>
            <person name="Zeniou-Meyer M."/>
            <person name="Zivanovic I."/>
            <person name="Bolotin-Fukuhara M."/>
            <person name="Thierry A."/>
            <person name="Bouchier C."/>
            <person name="Caudron B."/>
            <person name="Scarpelli C."/>
            <person name="Gaillardin C."/>
            <person name="Weissenbach J."/>
            <person name="Wincker P."/>
            <person name="Souciet J.L."/>
        </authorList>
    </citation>
    <scope>NUCLEOTIDE SEQUENCE [LARGE SCALE GENOMIC DNA]</scope>
    <source>
        <strain evidence="5">ATCC 36239 / CBS 767 / BCRC 21394 / JCM 1990 / NBRC 0083 / IGC 2968</strain>
    </source>
</reference>
<dbReference type="Proteomes" id="UP000000599">
    <property type="component" value="Chromosome A"/>
</dbReference>
<evidence type="ECO:0000256" key="2">
    <source>
        <dbReference type="SAM" id="MobiDB-lite"/>
    </source>
</evidence>
<feature type="region of interest" description="Disordered" evidence="2">
    <location>
        <begin position="315"/>
        <end position="339"/>
    </location>
</feature>
<dbReference type="PANTHER" id="PTHR15653">
    <property type="entry name" value="STRIATIN"/>
    <property type="match status" value="1"/>
</dbReference>
<dbReference type="InParanoid" id="Q6BZB7"/>
<name>Q6BZB7_DEBHA</name>
<dbReference type="AlphaFoldDB" id="Q6BZB7"/>
<feature type="compositionally biased region" description="Polar residues" evidence="2">
    <location>
        <begin position="316"/>
        <end position="339"/>
    </location>
</feature>